<evidence type="ECO:0000313" key="1">
    <source>
        <dbReference type="EMBL" id="PKI57957.1"/>
    </source>
</evidence>
<name>A0A2I0JNT3_PUNGR</name>
<feature type="non-terminal residue" evidence="1">
    <location>
        <position position="1"/>
    </location>
</feature>
<dbReference type="Proteomes" id="UP000233551">
    <property type="component" value="Unassembled WGS sequence"/>
</dbReference>
<organism evidence="1 2">
    <name type="scientific">Punica granatum</name>
    <name type="common">Pomegranate</name>
    <dbReference type="NCBI Taxonomy" id="22663"/>
    <lineage>
        <taxon>Eukaryota</taxon>
        <taxon>Viridiplantae</taxon>
        <taxon>Streptophyta</taxon>
        <taxon>Embryophyta</taxon>
        <taxon>Tracheophyta</taxon>
        <taxon>Spermatophyta</taxon>
        <taxon>Magnoliopsida</taxon>
        <taxon>eudicotyledons</taxon>
        <taxon>Gunneridae</taxon>
        <taxon>Pentapetalae</taxon>
        <taxon>rosids</taxon>
        <taxon>malvids</taxon>
        <taxon>Myrtales</taxon>
        <taxon>Lythraceae</taxon>
        <taxon>Punica</taxon>
    </lineage>
</organism>
<protein>
    <submittedName>
        <fullName evidence="1">Uncharacterized protein</fullName>
    </submittedName>
</protein>
<comment type="caution">
    <text evidence="1">The sequence shown here is derived from an EMBL/GenBank/DDBJ whole genome shotgun (WGS) entry which is preliminary data.</text>
</comment>
<reference evidence="1 2" key="1">
    <citation type="submission" date="2017-11" db="EMBL/GenBank/DDBJ databases">
        <title>De-novo sequencing of pomegranate (Punica granatum L.) genome.</title>
        <authorList>
            <person name="Akparov Z."/>
            <person name="Amiraslanov A."/>
            <person name="Hajiyeva S."/>
            <person name="Abbasov M."/>
            <person name="Kaur K."/>
            <person name="Hamwieh A."/>
            <person name="Solovyev V."/>
            <person name="Salamov A."/>
            <person name="Braich B."/>
            <person name="Kosarev P."/>
            <person name="Mahmoud A."/>
            <person name="Hajiyev E."/>
            <person name="Babayeva S."/>
            <person name="Izzatullayeva V."/>
            <person name="Mammadov A."/>
            <person name="Mammadov A."/>
            <person name="Sharifova S."/>
            <person name="Ojaghi J."/>
            <person name="Eynullazada K."/>
            <person name="Bayramov B."/>
            <person name="Abdulazimova A."/>
            <person name="Shahmuradov I."/>
        </authorList>
    </citation>
    <scope>NUCLEOTIDE SEQUENCE [LARGE SCALE GENOMIC DNA]</scope>
    <source>
        <strain evidence="2">cv. AG2017</strain>
        <tissue evidence="1">Leaf</tissue>
    </source>
</reference>
<dbReference type="AlphaFoldDB" id="A0A2I0JNT3"/>
<dbReference type="EMBL" id="PGOL01001461">
    <property type="protein sequence ID" value="PKI57957.1"/>
    <property type="molecule type" value="Genomic_DNA"/>
</dbReference>
<evidence type="ECO:0000313" key="2">
    <source>
        <dbReference type="Proteomes" id="UP000233551"/>
    </source>
</evidence>
<gene>
    <name evidence="1" type="ORF">CRG98_021649</name>
</gene>
<accession>A0A2I0JNT3</accession>
<proteinExistence type="predicted"/>
<sequence>WRHAGQHNTVLNGGGIAREFSSPTEWLWRCDWSRDSWGLSSYKTSYVRWFVIAERLLVRAGVSARVAVQRVDSHRGGT</sequence>
<keyword evidence="2" id="KW-1185">Reference proteome</keyword>